<comment type="caution">
    <text evidence="2">The sequence shown here is derived from an EMBL/GenBank/DDBJ whole genome shotgun (WGS) entry which is preliminary data.</text>
</comment>
<dbReference type="Proteomes" id="UP001219525">
    <property type="component" value="Unassembled WGS sequence"/>
</dbReference>
<feature type="compositionally biased region" description="Acidic residues" evidence="1">
    <location>
        <begin position="186"/>
        <end position="203"/>
    </location>
</feature>
<name>A0AAD6VM51_9AGAR</name>
<gene>
    <name evidence="2" type="ORF">GGX14DRAFT_606774</name>
</gene>
<feature type="region of interest" description="Disordered" evidence="1">
    <location>
        <begin position="165"/>
        <end position="203"/>
    </location>
</feature>
<proteinExistence type="predicted"/>
<dbReference type="EMBL" id="JARJCW010000016">
    <property type="protein sequence ID" value="KAJ7215860.1"/>
    <property type="molecule type" value="Genomic_DNA"/>
</dbReference>
<protein>
    <submittedName>
        <fullName evidence="2">Uncharacterized protein</fullName>
    </submittedName>
</protein>
<keyword evidence="3" id="KW-1185">Reference proteome</keyword>
<accession>A0AAD6VM51</accession>
<evidence type="ECO:0000256" key="1">
    <source>
        <dbReference type="SAM" id="MobiDB-lite"/>
    </source>
</evidence>
<dbReference type="AlphaFoldDB" id="A0AAD6VM51"/>
<evidence type="ECO:0000313" key="2">
    <source>
        <dbReference type="EMBL" id="KAJ7215860.1"/>
    </source>
</evidence>
<reference evidence="2" key="1">
    <citation type="submission" date="2023-03" db="EMBL/GenBank/DDBJ databases">
        <title>Massive genome expansion in bonnet fungi (Mycena s.s.) driven by repeated elements and novel gene families across ecological guilds.</title>
        <authorList>
            <consortium name="Lawrence Berkeley National Laboratory"/>
            <person name="Harder C.B."/>
            <person name="Miyauchi S."/>
            <person name="Viragh M."/>
            <person name="Kuo A."/>
            <person name="Thoen E."/>
            <person name="Andreopoulos B."/>
            <person name="Lu D."/>
            <person name="Skrede I."/>
            <person name="Drula E."/>
            <person name="Henrissat B."/>
            <person name="Morin E."/>
            <person name="Kohler A."/>
            <person name="Barry K."/>
            <person name="LaButti K."/>
            <person name="Morin E."/>
            <person name="Salamov A."/>
            <person name="Lipzen A."/>
            <person name="Mereny Z."/>
            <person name="Hegedus B."/>
            <person name="Baldrian P."/>
            <person name="Stursova M."/>
            <person name="Weitz H."/>
            <person name="Taylor A."/>
            <person name="Grigoriev I.V."/>
            <person name="Nagy L.G."/>
            <person name="Martin F."/>
            <person name="Kauserud H."/>
        </authorList>
    </citation>
    <scope>NUCLEOTIDE SEQUENCE</scope>
    <source>
        <strain evidence="2">9144</strain>
    </source>
</reference>
<organism evidence="2 3">
    <name type="scientific">Mycena pura</name>
    <dbReference type="NCBI Taxonomy" id="153505"/>
    <lineage>
        <taxon>Eukaryota</taxon>
        <taxon>Fungi</taxon>
        <taxon>Dikarya</taxon>
        <taxon>Basidiomycota</taxon>
        <taxon>Agaricomycotina</taxon>
        <taxon>Agaricomycetes</taxon>
        <taxon>Agaricomycetidae</taxon>
        <taxon>Agaricales</taxon>
        <taxon>Marasmiineae</taxon>
        <taxon>Mycenaceae</taxon>
        <taxon>Mycena</taxon>
    </lineage>
</organism>
<sequence>MNKKFPDLYSTQRSFISPASFHIFNRLCDTLLLLVLIYSRFYPDQPFCPWLLMTDFVEHFFGLARMMLPNFTYADFLKIVQHVMVRQRILLSGSFKEKRDRKANQGYVLDFDNTPLTAEDRKLAQLAVTETEMNSLVEVAYQEHALITTSLLHIPALTPTAAKPVKLTRLGSAPPKRTPANRSSEDDSDTEDDEDEETEDVEVPLELTEAANLELAAQDAARYSALCDDYDAAVEEAESAPAAVYEPDKPPPHLPSVPVLAPPAIQSEFIVDGKLSIAMMITARLHCQSGATTKGEKVIRVDSKYALGRIARAACKNDDDDTEPEEMTLQEGSNAVRVLQDLNSATHANKLPTARELRWKTAAKAIQTMVNSSRKFLSLLPNISAKNVHALNPLSVGAYTVMWNGARWYIGEILDVYKRGASSRYGSVRNPTSTSGLAYLSVRVYLALTSTPPAADDEDEESDDNLSDAPTFSHRYKHMELYTHAKIEHLLFNLGGDAFERGSRSGPRTLTPHAALKWMAFARPGGPVEKVVKKLTIKIKPVAKPAP</sequence>
<evidence type="ECO:0000313" key="3">
    <source>
        <dbReference type="Proteomes" id="UP001219525"/>
    </source>
</evidence>